<evidence type="ECO:0000256" key="2">
    <source>
        <dbReference type="ARBA" id="ARBA00010044"/>
    </source>
</evidence>
<evidence type="ECO:0000259" key="14">
    <source>
        <dbReference type="SMART" id="SM00382"/>
    </source>
</evidence>
<keyword evidence="5 11" id="KW-0547">Nucleotide-binding</keyword>
<keyword evidence="6 11" id="KW-0378">Hydrolase</keyword>
<keyword evidence="11" id="KW-1133">Transmembrane helix</keyword>
<comment type="similarity">
    <text evidence="11">In the central section; belongs to the AAA ATPase family.</text>
</comment>
<dbReference type="CDD" id="cd19501">
    <property type="entry name" value="RecA-like_FtsH"/>
    <property type="match status" value="1"/>
</dbReference>
<comment type="subunit">
    <text evidence="11">Homohexamer.</text>
</comment>
<dbReference type="InterPro" id="IPR003959">
    <property type="entry name" value="ATPase_AAA_core"/>
</dbReference>
<feature type="binding site" evidence="11">
    <location>
        <position position="438"/>
    </location>
    <ligand>
        <name>Zn(2+)</name>
        <dbReference type="ChEBI" id="CHEBI:29105"/>
        <note>catalytic</note>
    </ligand>
</feature>
<dbReference type="SUPFAM" id="SSF140990">
    <property type="entry name" value="FtsH protease domain-like"/>
    <property type="match status" value="1"/>
</dbReference>
<dbReference type="InterPro" id="IPR041569">
    <property type="entry name" value="AAA_lid_3"/>
</dbReference>
<dbReference type="EC" id="3.4.24.-" evidence="11"/>
<keyword evidence="7 11" id="KW-0862">Zinc</keyword>
<dbReference type="PANTHER" id="PTHR23076:SF97">
    <property type="entry name" value="ATP-DEPENDENT ZINC METALLOPROTEASE YME1L1"/>
    <property type="match status" value="1"/>
</dbReference>
<comment type="cofactor">
    <cofactor evidence="11">
        <name>Zn(2+)</name>
        <dbReference type="ChEBI" id="CHEBI:29105"/>
    </cofactor>
    <text evidence="11">Binds 1 zinc ion per subunit.</text>
</comment>
<evidence type="ECO:0000256" key="1">
    <source>
        <dbReference type="ARBA" id="ARBA00004370"/>
    </source>
</evidence>
<keyword evidence="8 11" id="KW-0067">ATP-binding</keyword>
<feature type="compositionally biased region" description="Polar residues" evidence="13">
    <location>
        <begin position="662"/>
        <end position="671"/>
    </location>
</feature>
<comment type="similarity">
    <text evidence="2 11">In the C-terminal section; belongs to the peptidase M41 family.</text>
</comment>
<dbReference type="Pfam" id="PF01434">
    <property type="entry name" value="Peptidase_M41"/>
    <property type="match status" value="1"/>
</dbReference>
<keyword evidence="9 11" id="KW-0482">Metalloprotease</keyword>
<dbReference type="InterPro" id="IPR000642">
    <property type="entry name" value="Peptidase_M41"/>
</dbReference>
<evidence type="ECO:0000256" key="8">
    <source>
        <dbReference type="ARBA" id="ARBA00022840"/>
    </source>
</evidence>
<evidence type="ECO:0000313" key="15">
    <source>
        <dbReference type="EMBL" id="MDI6104994.1"/>
    </source>
</evidence>
<evidence type="ECO:0000313" key="16">
    <source>
        <dbReference type="Proteomes" id="UP001241758"/>
    </source>
</evidence>
<evidence type="ECO:0000256" key="7">
    <source>
        <dbReference type="ARBA" id="ARBA00022833"/>
    </source>
</evidence>
<feature type="binding site" evidence="11">
    <location>
        <begin position="212"/>
        <end position="219"/>
    </location>
    <ligand>
        <name>ATP</name>
        <dbReference type="ChEBI" id="CHEBI:30616"/>
    </ligand>
</feature>
<proteinExistence type="inferred from homology"/>
<dbReference type="InterPro" id="IPR003593">
    <property type="entry name" value="AAA+_ATPase"/>
</dbReference>
<feature type="binding site" evidence="11">
    <location>
        <position position="510"/>
    </location>
    <ligand>
        <name>Zn(2+)</name>
        <dbReference type="ChEBI" id="CHEBI:29105"/>
        <note>catalytic</note>
    </ligand>
</feature>
<dbReference type="InterPro" id="IPR037219">
    <property type="entry name" value="Peptidase_M41-like"/>
</dbReference>
<comment type="function">
    <text evidence="11">Acts as a processive, ATP-dependent zinc metallopeptidase for both cytoplasmic and membrane proteins. Plays a role in the quality control of integral membrane proteins.</text>
</comment>
<evidence type="ECO:0000256" key="9">
    <source>
        <dbReference type="ARBA" id="ARBA00023049"/>
    </source>
</evidence>
<keyword evidence="11" id="KW-1003">Cell membrane</keyword>
<comment type="caution">
    <text evidence="15">The sequence shown here is derived from an EMBL/GenBank/DDBJ whole genome shotgun (WGS) entry which is preliminary data.</text>
</comment>
<comment type="subcellular location">
    <subcellularLocation>
        <location evidence="11">Cell membrane</location>
        <topology evidence="11">Multi-pass membrane protein</topology>
        <orientation evidence="11">Cytoplasmic side</orientation>
    </subcellularLocation>
    <subcellularLocation>
        <location evidence="1">Membrane</location>
    </subcellularLocation>
</comment>
<dbReference type="InterPro" id="IPR027417">
    <property type="entry name" value="P-loop_NTPase"/>
</dbReference>
<dbReference type="SUPFAM" id="SSF52540">
    <property type="entry name" value="P-loop containing nucleoside triphosphate hydrolases"/>
    <property type="match status" value="1"/>
</dbReference>
<keyword evidence="16" id="KW-1185">Reference proteome</keyword>
<evidence type="ECO:0000256" key="12">
    <source>
        <dbReference type="RuleBase" id="RU003651"/>
    </source>
</evidence>
<feature type="region of interest" description="Disordered" evidence="13">
    <location>
        <begin position="622"/>
        <end position="671"/>
    </location>
</feature>
<dbReference type="SMART" id="SM00382">
    <property type="entry name" value="AAA"/>
    <property type="match status" value="1"/>
</dbReference>
<dbReference type="Gene3D" id="1.20.58.760">
    <property type="entry name" value="Peptidase M41"/>
    <property type="match status" value="1"/>
</dbReference>
<feature type="active site" evidence="11">
    <location>
        <position position="435"/>
    </location>
</feature>
<feature type="domain" description="AAA+ ATPase" evidence="14">
    <location>
        <begin position="204"/>
        <end position="343"/>
    </location>
</feature>
<reference evidence="15 16" key="1">
    <citation type="submission" date="2023-05" db="EMBL/GenBank/DDBJ databases">
        <title>Actinoplanes sp. NEAU-A12 genome sequencing.</title>
        <authorList>
            <person name="Wang Z.-S."/>
        </authorList>
    </citation>
    <scope>NUCLEOTIDE SEQUENCE [LARGE SCALE GENOMIC DNA]</scope>
    <source>
        <strain evidence="15 16">NEAU-A12</strain>
    </source>
</reference>
<keyword evidence="4 11" id="KW-0479">Metal-binding</keyword>
<organism evidence="15 16">
    <name type="scientific">Actinoplanes sandaracinus</name>
    <dbReference type="NCBI Taxonomy" id="3045177"/>
    <lineage>
        <taxon>Bacteria</taxon>
        <taxon>Bacillati</taxon>
        <taxon>Actinomycetota</taxon>
        <taxon>Actinomycetes</taxon>
        <taxon>Micromonosporales</taxon>
        <taxon>Micromonosporaceae</taxon>
        <taxon>Actinoplanes</taxon>
    </lineage>
</organism>
<dbReference type="Proteomes" id="UP001241758">
    <property type="component" value="Unassembled WGS sequence"/>
</dbReference>
<sequence>MERTRFFRRPVVWIILVIIGVVALSTVFTSGPSYQRVETSVALERLNQPGIAKVVQKDKEQTLQIDLARSETFNNKSTDKIEAQYPYELTDEIWARVAQSKSQNLITGTTDTTVSGDNILLSILINLLPIAILVVLLLLFMSQMQGGGSRVLNFGKSKAKMITKDTPKTTFADVAGADEAVEELHEIKDFLQNPTKYQALGAKIPKGVLLFGSPGTGKTLLARAVAGEAGVPFYSISGSDFVEMFVGVGASRVRDLFEQAKANAPAIVFVDEIDAVGRHRGAGMGGGHDEREQTLNQLLVEMDGFDTKGGVILIAATNRPDILDPALLRPGRFDRQIPVDNPDMEGRKAILRVHAKGKPFTPDVDLDSVARRTPGFSGADLANVINESALLTARNEKRAISNEFLEEAIDRVIAGPERRTRAMSDKEKKITAYHEGGHALVAYALPHSAPVHKVTILPRGRSLGHTLVLPTEDKYTQTRAEMIDTLAYALGGRAAEELVFHEPTTGAGNDIEKATSLAKAMVTQYGMSSKLGAVKYGSTGDEPFMGRSMGHEKSYSDAVAADIDGEVRALIELAHDEAWEILVEYRDVLDDMVLELMEKETITQDDMNRICARVAKRPPMSPFNGFGKRLPSEAPPVLTPAERDKLKAQAEADGQIAVGHNPNANGAEGSN</sequence>
<name>A0ABT6WZ34_9ACTN</name>
<evidence type="ECO:0000256" key="3">
    <source>
        <dbReference type="ARBA" id="ARBA00022670"/>
    </source>
</evidence>
<dbReference type="EMBL" id="JASCTH010000039">
    <property type="protein sequence ID" value="MDI6104994.1"/>
    <property type="molecule type" value="Genomic_DNA"/>
</dbReference>
<dbReference type="GO" id="GO:0008237">
    <property type="term" value="F:metallopeptidase activity"/>
    <property type="evidence" value="ECO:0007669"/>
    <property type="project" value="UniProtKB-KW"/>
</dbReference>
<keyword evidence="10 11" id="KW-0472">Membrane</keyword>
<feature type="binding site" evidence="11">
    <location>
        <position position="434"/>
    </location>
    <ligand>
        <name>Zn(2+)</name>
        <dbReference type="ChEBI" id="CHEBI:29105"/>
        <note>catalytic</note>
    </ligand>
</feature>
<feature type="transmembrane region" description="Helical" evidence="11">
    <location>
        <begin position="12"/>
        <end position="31"/>
    </location>
</feature>
<dbReference type="HAMAP" id="MF_01458">
    <property type="entry name" value="FtsH"/>
    <property type="match status" value="1"/>
</dbReference>
<evidence type="ECO:0000256" key="10">
    <source>
        <dbReference type="ARBA" id="ARBA00023136"/>
    </source>
</evidence>
<evidence type="ECO:0000256" key="4">
    <source>
        <dbReference type="ARBA" id="ARBA00022723"/>
    </source>
</evidence>
<dbReference type="NCBIfam" id="TIGR01241">
    <property type="entry name" value="FtsH_fam"/>
    <property type="match status" value="1"/>
</dbReference>
<evidence type="ECO:0000256" key="6">
    <source>
        <dbReference type="ARBA" id="ARBA00022801"/>
    </source>
</evidence>
<keyword evidence="11" id="KW-0812">Transmembrane</keyword>
<keyword evidence="3 11" id="KW-0645">Protease</keyword>
<evidence type="ECO:0000256" key="5">
    <source>
        <dbReference type="ARBA" id="ARBA00022741"/>
    </source>
</evidence>
<evidence type="ECO:0000256" key="13">
    <source>
        <dbReference type="SAM" id="MobiDB-lite"/>
    </source>
</evidence>
<dbReference type="InterPro" id="IPR003960">
    <property type="entry name" value="ATPase_AAA_CS"/>
</dbReference>
<dbReference type="Gene3D" id="3.40.50.300">
    <property type="entry name" value="P-loop containing nucleotide triphosphate hydrolases"/>
    <property type="match status" value="1"/>
</dbReference>
<feature type="compositionally biased region" description="Basic and acidic residues" evidence="13">
    <location>
        <begin position="641"/>
        <end position="650"/>
    </location>
</feature>
<evidence type="ECO:0000256" key="11">
    <source>
        <dbReference type="HAMAP-Rule" id="MF_01458"/>
    </source>
</evidence>
<dbReference type="Pfam" id="PF00004">
    <property type="entry name" value="AAA"/>
    <property type="match status" value="1"/>
</dbReference>
<dbReference type="RefSeq" id="WP_282766452.1">
    <property type="nucleotide sequence ID" value="NZ_JASCTH010000039.1"/>
</dbReference>
<dbReference type="InterPro" id="IPR005936">
    <property type="entry name" value="FtsH"/>
</dbReference>
<comment type="similarity">
    <text evidence="12">Belongs to the AAA ATPase family.</text>
</comment>
<feature type="transmembrane region" description="Helical" evidence="11">
    <location>
        <begin position="119"/>
        <end position="140"/>
    </location>
</feature>
<dbReference type="PANTHER" id="PTHR23076">
    <property type="entry name" value="METALLOPROTEASE M41 FTSH"/>
    <property type="match status" value="1"/>
</dbReference>
<accession>A0ABT6WZ34</accession>
<protein>
    <recommendedName>
        <fullName evidence="11">ATP-dependent zinc metalloprotease FtsH</fullName>
        <ecNumber evidence="11">3.4.24.-</ecNumber>
    </recommendedName>
</protein>
<dbReference type="Gene3D" id="1.10.8.60">
    <property type="match status" value="1"/>
</dbReference>
<gene>
    <name evidence="11 15" type="primary">ftsH</name>
    <name evidence="15" type="ORF">QLQ12_41060</name>
</gene>
<dbReference type="PROSITE" id="PS00674">
    <property type="entry name" value="AAA"/>
    <property type="match status" value="1"/>
</dbReference>
<dbReference type="Pfam" id="PF17862">
    <property type="entry name" value="AAA_lid_3"/>
    <property type="match status" value="1"/>
</dbReference>